<evidence type="ECO:0000256" key="1">
    <source>
        <dbReference type="ARBA" id="ARBA00011900"/>
    </source>
</evidence>
<evidence type="ECO:0000259" key="7">
    <source>
        <dbReference type="Pfam" id="PF20466"/>
    </source>
</evidence>
<comment type="caution">
    <text evidence="8">The sequence shown here is derived from an EMBL/GenBank/DDBJ whole genome shotgun (WGS) entry which is preliminary data.</text>
</comment>
<dbReference type="EMBL" id="AASE01000014">
    <property type="protein sequence ID" value="EAT58712.1"/>
    <property type="molecule type" value="Genomic_DNA"/>
</dbReference>
<comment type="catalytic activity">
    <reaction evidence="5">
        <text>a 2'-deoxyadenosine in DNA + S-adenosyl-L-methionine = an N(6)-methyl-2'-deoxyadenosine in DNA + S-adenosyl-L-homocysteine + H(+)</text>
        <dbReference type="Rhea" id="RHEA:15197"/>
        <dbReference type="Rhea" id="RHEA-COMP:12418"/>
        <dbReference type="Rhea" id="RHEA-COMP:12419"/>
        <dbReference type="ChEBI" id="CHEBI:15378"/>
        <dbReference type="ChEBI" id="CHEBI:57856"/>
        <dbReference type="ChEBI" id="CHEBI:59789"/>
        <dbReference type="ChEBI" id="CHEBI:90615"/>
        <dbReference type="ChEBI" id="CHEBI:90616"/>
        <dbReference type="EC" id="2.1.1.72"/>
    </reaction>
</comment>
<reference evidence="8 9" key="1">
    <citation type="submission" date="2006-07" db="EMBL/GenBank/DDBJ databases">
        <title>Annotation of the draft genome assembly of Chlorobium ferroxidans DSM 13031.</title>
        <authorList>
            <consortium name="US DOE Joint Genome Institute (JGI-ORNL)"/>
            <person name="Larimer F."/>
            <person name="Land M."/>
            <person name="Hauser L."/>
        </authorList>
    </citation>
    <scope>NUCLEOTIDE SEQUENCE [LARGE SCALE GENOMIC DNA]</scope>
    <source>
        <strain evidence="8 9">DSM 13031</strain>
    </source>
</reference>
<dbReference type="PROSITE" id="PS00092">
    <property type="entry name" value="N6_MTASE"/>
    <property type="match status" value="1"/>
</dbReference>
<keyword evidence="2" id="KW-0489">Methyltransferase</keyword>
<reference evidence="8 9" key="2">
    <citation type="submission" date="2006-07" db="EMBL/GenBank/DDBJ databases">
        <title>Sequencing of the draft genome and assembly of Chlorobium ferroxidans DSM 13031.</title>
        <authorList>
            <consortium name="US DOE Joint Genome Institute (JGI-PGF)"/>
            <person name="Copeland A."/>
            <person name="Lucas S."/>
            <person name="Lapidus A."/>
            <person name="Barry K."/>
            <person name="Glavina del Rio T."/>
            <person name="Dalin E."/>
            <person name="Tice H."/>
            <person name="Bruce D."/>
            <person name="Pitluck S."/>
            <person name="Richardson P."/>
        </authorList>
    </citation>
    <scope>NUCLEOTIDE SEQUENCE [LARGE SCALE GENOMIC DNA]</scope>
    <source>
        <strain evidence="8 9">DSM 13031</strain>
    </source>
</reference>
<sequence length="1304" mass="149152">MAFSSIIIQGNIISSEIINRIRIDDEKFQTPADFALDRKTAVRDEIGVAWNAAKAHYTAFTLRAARLHEGDTGASETRNSWMIPLLRTLGYDVEKAQAVIHPDTGKSYAISHNAANLNGFPIHIMGLHDDLDRRREMGGPRLGPHALVQEYLNNTEHTYALVTNGRFLRLLRDATRLVRLSYLEFNLEKMMEEELYADFAILFRLLHATRMPKSPDESENSPIEYYHQQSLATGSRIRANLSKAVEYSILDLANGFLCHPGNEELRQRIAQCIMKPADFYAEQLQLIYRILFLIVIEERNLVYAETKDEELQRQRKLYYDYYSIERLRKLAAKLHYIDGRKHDLWQGLKATFRLFEDGFYGERLGIKPLGSGIFSAVALGQLPTLSLSNEALLKVIRRLTFFENEQKQQVRVNYSDLDVEEFGSVYEGLLEYDAEFREINGITHFTFKEGKGRSESGAHYTPEELVKPLIKYSLDYVIEERLKAANPEQSLLSIRVCDVACGSGHILLSAARKIAIEVARVRTKEEQPSPTAMRHALRDVIRTCIYGVDKNPLAVNLCKVALWLEAHNPGEPLNFLDHHIKCGDAIVGLAHQEELFRGIADEAFKALPGDDKLIASALAKRNKIERKQREAETGSLGLQLMLGANNEVMHKMEQLMGQLQSFNALPEETPEEIEAKAKAYRNLQNGKILHTLKLLADMQVMQFFVPKTNEHKETFVTDKTYFSYLRGGQAVPFAFEVDVFNQADSHRFFHWFLEFPEVFTGKSKGDGVANFGFDVILGNPPFLGGQKLSGTYGLAYLEYLKHTYAPIGAVDLVTYFFRRIFTLIKEKGFQSLISTNTIAQGSAREGGLDVIVGQGGAINHAVRSMKWPGIAAVEVALVTITKQKWTGKFILANKEVSTITPYLDDSVTLGNPFLLKQNEDKSFQGSIVLGKGFMLEPHEAEALIKKNPKNKDVLFPYLNGDDLNTNPDQSPSRWVINFFYWAEEVCRDNYPDCYDILLRLVKPERQLQKNNSDGIRRKKYWWQYGRNPIALYRAIAKLEKVLVIAQVSKTSAFDFTTTNKVLDAKLNIFAFDSYHIFSILQSNIHVQWAWRYSSTMKTDLSYAPSMVFESFPFPQNLTQSQEVQLNRLGESYHEHRKQLMLAIQLGLTKTYNLFHAKLLRPITLEEEQIDDKTLQKKLGKDAAHLRKHLAKTPGTITFNEAVTNIQKLRNLHLQMDNAVLEAYGWSDLNLRHNFYEVEYLPENDRIRYTIHPEARREILKRLLELNHEIHEREVAEGLWEKKGKRTEKARDCETEINGQIGFDL</sequence>
<evidence type="ECO:0000259" key="6">
    <source>
        <dbReference type="Pfam" id="PF07669"/>
    </source>
</evidence>
<proteinExistence type="predicted"/>
<dbReference type="EC" id="2.1.1.72" evidence="1"/>
<dbReference type="PANTHER" id="PTHR33841">
    <property type="entry name" value="DNA METHYLTRANSFERASE YEEA-RELATED"/>
    <property type="match status" value="1"/>
</dbReference>
<evidence type="ECO:0000256" key="2">
    <source>
        <dbReference type="ARBA" id="ARBA00022603"/>
    </source>
</evidence>
<protein>
    <recommendedName>
        <fullName evidence="1">site-specific DNA-methyltransferase (adenine-specific)</fullName>
        <ecNumber evidence="1">2.1.1.72</ecNumber>
    </recommendedName>
</protein>
<evidence type="ECO:0000313" key="9">
    <source>
        <dbReference type="Proteomes" id="UP000004162"/>
    </source>
</evidence>
<dbReference type="InterPro" id="IPR050953">
    <property type="entry name" value="N4_N6_ade-DNA_methylase"/>
</dbReference>
<dbReference type="InterPro" id="IPR011639">
    <property type="entry name" value="MethylTrfase_TaqI-like_dom"/>
</dbReference>
<dbReference type="REBASE" id="20336">
    <property type="entry name" value="Cfe13031ORF756P"/>
</dbReference>
<evidence type="ECO:0000256" key="4">
    <source>
        <dbReference type="ARBA" id="ARBA00022691"/>
    </source>
</evidence>
<accession>Q0YQV8</accession>
<name>Q0YQV8_9CHLB</name>
<dbReference type="GO" id="GO:0003676">
    <property type="term" value="F:nucleic acid binding"/>
    <property type="evidence" value="ECO:0007669"/>
    <property type="project" value="InterPro"/>
</dbReference>
<keyword evidence="3" id="KW-0808">Transferase</keyword>
<dbReference type="GO" id="GO:0006304">
    <property type="term" value="P:DNA modification"/>
    <property type="evidence" value="ECO:0007669"/>
    <property type="project" value="InterPro"/>
</dbReference>
<dbReference type="InterPro" id="IPR002052">
    <property type="entry name" value="DNA_methylase_N6_adenine_CS"/>
</dbReference>
<dbReference type="SUPFAM" id="SSF53335">
    <property type="entry name" value="S-adenosyl-L-methionine-dependent methyltransferases"/>
    <property type="match status" value="1"/>
</dbReference>
<dbReference type="PANTHER" id="PTHR33841:SF1">
    <property type="entry name" value="DNA METHYLTRANSFERASE A"/>
    <property type="match status" value="1"/>
</dbReference>
<dbReference type="RefSeq" id="WP_006366673.1">
    <property type="nucleotide sequence ID" value="NZ_AASE01000014.1"/>
</dbReference>
<dbReference type="Proteomes" id="UP000004162">
    <property type="component" value="Unassembled WGS sequence"/>
</dbReference>
<feature type="domain" description="MmeI-like target recognition" evidence="7">
    <location>
        <begin position="930"/>
        <end position="1115"/>
    </location>
</feature>
<dbReference type="InterPro" id="IPR029063">
    <property type="entry name" value="SAM-dependent_MTases_sf"/>
</dbReference>
<dbReference type="Gene3D" id="3.40.50.150">
    <property type="entry name" value="Vaccinia Virus protein VP39"/>
    <property type="match status" value="2"/>
</dbReference>
<feature type="domain" description="Type II methyltransferase M.TaqI-like" evidence="6">
    <location>
        <begin position="544"/>
        <end position="840"/>
    </location>
</feature>
<dbReference type="Pfam" id="PF07669">
    <property type="entry name" value="Eco57I"/>
    <property type="match status" value="1"/>
</dbReference>
<dbReference type="GO" id="GO:0009007">
    <property type="term" value="F:site-specific DNA-methyltransferase (adenine-specific) activity"/>
    <property type="evidence" value="ECO:0007669"/>
    <property type="project" value="UniProtKB-EC"/>
</dbReference>
<dbReference type="PRINTS" id="PR00507">
    <property type="entry name" value="N12N6MTFRASE"/>
</dbReference>
<evidence type="ECO:0000313" key="8">
    <source>
        <dbReference type="EMBL" id="EAT58712.1"/>
    </source>
</evidence>
<evidence type="ECO:0000256" key="3">
    <source>
        <dbReference type="ARBA" id="ARBA00022679"/>
    </source>
</evidence>
<keyword evidence="4" id="KW-0949">S-adenosyl-L-methionine</keyword>
<evidence type="ECO:0000256" key="5">
    <source>
        <dbReference type="ARBA" id="ARBA00047942"/>
    </source>
</evidence>
<dbReference type="InterPro" id="IPR046820">
    <property type="entry name" value="MmeI_TRD"/>
</dbReference>
<dbReference type="OrthoDB" id="593376at2"/>
<organism evidence="8 9">
    <name type="scientific">Chlorobium ferrooxidans DSM 13031</name>
    <dbReference type="NCBI Taxonomy" id="377431"/>
    <lineage>
        <taxon>Bacteria</taxon>
        <taxon>Pseudomonadati</taxon>
        <taxon>Chlorobiota</taxon>
        <taxon>Chlorobiia</taxon>
        <taxon>Chlorobiales</taxon>
        <taxon>Chlorobiaceae</taxon>
        <taxon>Chlorobium/Pelodictyon group</taxon>
        <taxon>Chlorobium</taxon>
    </lineage>
</organism>
<keyword evidence="9" id="KW-1185">Reference proteome</keyword>
<dbReference type="Pfam" id="PF20466">
    <property type="entry name" value="MmeI_TRD"/>
    <property type="match status" value="1"/>
</dbReference>
<dbReference type="GO" id="GO:0032259">
    <property type="term" value="P:methylation"/>
    <property type="evidence" value="ECO:0007669"/>
    <property type="project" value="UniProtKB-KW"/>
</dbReference>
<gene>
    <name evidence="8" type="ORF">CferDRAFT_0756</name>
</gene>